<dbReference type="EMBL" id="PUIN01000018">
    <property type="protein sequence ID" value="PQO98856.1"/>
    <property type="molecule type" value="Genomic_DNA"/>
</dbReference>
<reference evidence="1 2" key="1">
    <citation type="submission" date="2018-02" db="EMBL/GenBank/DDBJ databases">
        <title>Draft genome sequencing of Pseudomonas frederiksbergensis 11-D3.</title>
        <authorList>
            <person name="Zheng B.-X."/>
        </authorList>
    </citation>
    <scope>NUCLEOTIDE SEQUENCE [LARGE SCALE GENOMIC DNA]</scope>
    <source>
        <strain evidence="1 2">11-D3</strain>
    </source>
</reference>
<evidence type="ECO:0000313" key="2">
    <source>
        <dbReference type="Proteomes" id="UP000239687"/>
    </source>
</evidence>
<comment type="caution">
    <text evidence="1">The sequence shown here is derived from an EMBL/GenBank/DDBJ whole genome shotgun (WGS) entry which is preliminary data.</text>
</comment>
<accession>A0A2S8H8M2</accession>
<protein>
    <submittedName>
        <fullName evidence="1">Uncharacterized protein</fullName>
    </submittedName>
</protein>
<organism evidence="1 2">
    <name type="scientific">Pseudomonas frederiksbergensis</name>
    <dbReference type="NCBI Taxonomy" id="104087"/>
    <lineage>
        <taxon>Bacteria</taxon>
        <taxon>Pseudomonadati</taxon>
        <taxon>Pseudomonadota</taxon>
        <taxon>Gammaproteobacteria</taxon>
        <taxon>Pseudomonadales</taxon>
        <taxon>Pseudomonadaceae</taxon>
        <taxon>Pseudomonas</taxon>
    </lineage>
</organism>
<dbReference type="Proteomes" id="UP000239687">
    <property type="component" value="Unassembled WGS sequence"/>
</dbReference>
<gene>
    <name evidence="1" type="ORF">C5612_27015</name>
</gene>
<proteinExistence type="predicted"/>
<evidence type="ECO:0000313" key="1">
    <source>
        <dbReference type="EMBL" id="PQO98856.1"/>
    </source>
</evidence>
<name>A0A2S8H8M2_9PSED</name>
<dbReference type="AlphaFoldDB" id="A0A2S8H8M2"/>
<dbReference type="RefSeq" id="WP_105347611.1">
    <property type="nucleotide sequence ID" value="NZ_PUIN01000018.1"/>
</dbReference>
<sequence length="126" mass="13757">MIGKLISTGFSLATLPARLTFRSVRALAMTPAEASRLLADMRQASDQAVQELQGLLANVDADMTHKTAYLSAADKRLAAELALHAAEQHLNMAAINILRAVWLTLHSTPNLPPSELDKRLEQTRND</sequence>